<gene>
    <name evidence="1" type="ORF">FHT02_000732</name>
</gene>
<keyword evidence="2" id="KW-1185">Reference proteome</keyword>
<evidence type="ECO:0000313" key="2">
    <source>
        <dbReference type="Proteomes" id="UP000527143"/>
    </source>
</evidence>
<dbReference type="AlphaFoldDB" id="A0A840YKH4"/>
<dbReference type="EMBL" id="JACIJF010000002">
    <property type="protein sequence ID" value="MBB5709510.1"/>
    <property type="molecule type" value="Genomic_DNA"/>
</dbReference>
<proteinExistence type="predicted"/>
<organism evidence="1 2">
    <name type="scientific">Sphingomonas xinjiangensis</name>
    <dbReference type="NCBI Taxonomy" id="643568"/>
    <lineage>
        <taxon>Bacteria</taxon>
        <taxon>Pseudomonadati</taxon>
        <taxon>Pseudomonadota</taxon>
        <taxon>Alphaproteobacteria</taxon>
        <taxon>Sphingomonadales</taxon>
        <taxon>Sphingomonadaceae</taxon>
        <taxon>Sphingomonas</taxon>
    </lineage>
</organism>
<dbReference type="Proteomes" id="UP000527143">
    <property type="component" value="Unassembled WGS sequence"/>
</dbReference>
<sequence>MTINVGFRVVHCIAMQPSNALPHLAPPFVHEAGKPREDRNFLNFTLAGKPGFSRRILGNPPFPNRNFLNFTSNQMVVSK</sequence>
<protein>
    <submittedName>
        <fullName evidence="1">Uncharacterized protein</fullName>
    </submittedName>
</protein>
<name>A0A840YKH4_9SPHN</name>
<dbReference type="RefSeq" id="WP_184084363.1">
    <property type="nucleotide sequence ID" value="NZ_JACIJF010000002.1"/>
</dbReference>
<reference evidence="1 2" key="1">
    <citation type="submission" date="2020-08" db="EMBL/GenBank/DDBJ databases">
        <title>Genomic Encyclopedia of Type Strains, Phase IV (KMG-IV): sequencing the most valuable type-strain genomes for metagenomic binning, comparative biology and taxonomic classification.</title>
        <authorList>
            <person name="Goeker M."/>
        </authorList>
    </citation>
    <scope>NUCLEOTIDE SEQUENCE [LARGE SCALE GENOMIC DNA]</scope>
    <source>
        <strain evidence="1 2">DSM 26736</strain>
    </source>
</reference>
<evidence type="ECO:0000313" key="1">
    <source>
        <dbReference type="EMBL" id="MBB5709510.1"/>
    </source>
</evidence>
<comment type="caution">
    <text evidence="1">The sequence shown here is derived from an EMBL/GenBank/DDBJ whole genome shotgun (WGS) entry which is preliminary data.</text>
</comment>
<accession>A0A840YKH4</accession>